<comment type="caution">
    <text evidence="2">The sequence shown here is derived from an EMBL/GenBank/DDBJ whole genome shotgun (WGS) entry which is preliminary data.</text>
</comment>
<evidence type="ECO:0000313" key="3">
    <source>
        <dbReference type="Proteomes" id="UP000283805"/>
    </source>
</evidence>
<feature type="domain" description="Halobacterial output" evidence="1">
    <location>
        <begin position="33"/>
        <end position="98"/>
    </location>
</feature>
<dbReference type="EMBL" id="RAPO01000005">
    <property type="protein sequence ID" value="RKD88653.1"/>
    <property type="molecule type" value="Genomic_DNA"/>
</dbReference>
<sequence length="105" mass="12159">MTVQQPLIRLRRESIRHFTYLKRRTRNRRMTADDTPSMRVVDKVATRTGVDPEELPPLYDAINPDVIETVLQTDSARVVFEYAGHTIIITEESQIRVESSEKSTD</sequence>
<dbReference type="AlphaFoldDB" id="A0A3R7EC65"/>
<evidence type="ECO:0000313" key="2">
    <source>
        <dbReference type="EMBL" id="RKD88653.1"/>
    </source>
</evidence>
<dbReference type="Proteomes" id="UP000283805">
    <property type="component" value="Unassembled WGS sequence"/>
</dbReference>
<dbReference type="Pfam" id="PF18545">
    <property type="entry name" value="HalOD1"/>
    <property type="match status" value="1"/>
</dbReference>
<organism evidence="2 3">
    <name type="scientific">Halopiger aswanensis</name>
    <dbReference type="NCBI Taxonomy" id="148449"/>
    <lineage>
        <taxon>Archaea</taxon>
        <taxon>Methanobacteriati</taxon>
        <taxon>Methanobacteriota</taxon>
        <taxon>Stenosarchaea group</taxon>
        <taxon>Halobacteria</taxon>
        <taxon>Halobacteriales</taxon>
        <taxon>Natrialbaceae</taxon>
        <taxon>Halopiger</taxon>
    </lineage>
</organism>
<evidence type="ECO:0000259" key="1">
    <source>
        <dbReference type="Pfam" id="PF18545"/>
    </source>
</evidence>
<reference evidence="2 3" key="1">
    <citation type="submission" date="2018-09" db="EMBL/GenBank/DDBJ databases">
        <title>Genomic Encyclopedia of Archaeal and Bacterial Type Strains, Phase II (KMG-II): from individual species to whole genera.</title>
        <authorList>
            <person name="Goeker M."/>
        </authorList>
    </citation>
    <scope>NUCLEOTIDE SEQUENCE [LARGE SCALE GENOMIC DNA]</scope>
    <source>
        <strain evidence="2 3">DSM 13151</strain>
    </source>
</reference>
<dbReference type="InterPro" id="IPR040624">
    <property type="entry name" value="HalOD1"/>
</dbReference>
<proteinExistence type="predicted"/>
<protein>
    <recommendedName>
        <fullName evidence="1">Halobacterial output domain-containing protein</fullName>
    </recommendedName>
</protein>
<keyword evidence="3" id="KW-1185">Reference proteome</keyword>
<gene>
    <name evidence="2" type="ORF">ATJ93_4315</name>
</gene>
<name>A0A3R7EC65_9EURY</name>
<accession>A0A3R7EC65</accession>